<name>A0AAE3M2W0_9BACT</name>
<dbReference type="AlphaFoldDB" id="A0AAE3M2W0"/>
<organism evidence="1 2">
    <name type="scientific">Plebeiibacterium sediminum</name>
    <dbReference type="NCBI Taxonomy" id="2992112"/>
    <lineage>
        <taxon>Bacteria</taxon>
        <taxon>Pseudomonadati</taxon>
        <taxon>Bacteroidota</taxon>
        <taxon>Bacteroidia</taxon>
        <taxon>Marinilabiliales</taxon>
        <taxon>Marinilabiliaceae</taxon>
        <taxon>Plebeiibacterium</taxon>
    </lineage>
</organism>
<dbReference type="RefSeq" id="WP_301189326.1">
    <property type="nucleotide sequence ID" value="NZ_JAPDPJ010000006.1"/>
</dbReference>
<comment type="caution">
    <text evidence="1">The sequence shown here is derived from an EMBL/GenBank/DDBJ whole genome shotgun (WGS) entry which is preliminary data.</text>
</comment>
<proteinExistence type="predicted"/>
<protein>
    <submittedName>
        <fullName evidence="1">Uncharacterized protein</fullName>
    </submittedName>
</protein>
<keyword evidence="2" id="KW-1185">Reference proteome</keyword>
<dbReference type="Proteomes" id="UP001209229">
    <property type="component" value="Unassembled WGS sequence"/>
</dbReference>
<reference evidence="1" key="1">
    <citation type="submission" date="2022-10" db="EMBL/GenBank/DDBJ databases">
        <authorList>
            <person name="Yu W.X."/>
        </authorList>
    </citation>
    <scope>NUCLEOTIDE SEQUENCE</scope>
    <source>
        <strain evidence="1">AAT</strain>
    </source>
</reference>
<dbReference type="EMBL" id="JAPDPJ010000006">
    <property type="protein sequence ID" value="MCW3785755.1"/>
    <property type="molecule type" value="Genomic_DNA"/>
</dbReference>
<sequence>MIESNNCDSCPWRAKYDNNPKSFLGRLWRWHIKFCPGWKNYMKTLDDEKRAMVIDKYHIRN</sequence>
<gene>
    <name evidence="1" type="ORF">OM075_04715</name>
</gene>
<evidence type="ECO:0000313" key="2">
    <source>
        <dbReference type="Proteomes" id="UP001209229"/>
    </source>
</evidence>
<accession>A0AAE3M2W0</accession>
<evidence type="ECO:0000313" key="1">
    <source>
        <dbReference type="EMBL" id="MCW3785755.1"/>
    </source>
</evidence>